<dbReference type="GO" id="GO:0016020">
    <property type="term" value="C:membrane"/>
    <property type="evidence" value="ECO:0007669"/>
    <property type="project" value="InterPro"/>
</dbReference>
<dbReference type="GO" id="GO:0000155">
    <property type="term" value="F:phosphorelay sensor kinase activity"/>
    <property type="evidence" value="ECO:0007669"/>
    <property type="project" value="InterPro"/>
</dbReference>
<feature type="coiled-coil region" evidence="9">
    <location>
        <begin position="236"/>
        <end position="272"/>
    </location>
</feature>
<accession>A0A0E3GPS3</accession>
<keyword evidence="7" id="KW-0067">ATP-binding</keyword>
<dbReference type="PANTHER" id="PTHR24421:SF10">
    <property type="entry name" value="NITRATE_NITRITE SENSOR PROTEIN NARQ"/>
    <property type="match status" value="1"/>
</dbReference>
<keyword evidence="8" id="KW-0902">Two-component regulatory system</keyword>
<keyword evidence="10" id="KW-0812">Transmembrane</keyword>
<gene>
    <name evidence="12" type="ORF">CSCA_0196</name>
</gene>
<evidence type="ECO:0000256" key="8">
    <source>
        <dbReference type="ARBA" id="ARBA00023012"/>
    </source>
</evidence>
<dbReference type="PANTHER" id="PTHR24421">
    <property type="entry name" value="NITRATE/NITRITE SENSOR PROTEIN NARX-RELATED"/>
    <property type="match status" value="1"/>
</dbReference>
<proteinExistence type="predicted"/>
<keyword evidence="6 12" id="KW-0418">Kinase</keyword>
<dbReference type="InterPro" id="IPR036890">
    <property type="entry name" value="HATPase_C_sf"/>
</dbReference>
<name>A0A0E3GPS3_CLOSL</name>
<keyword evidence="10" id="KW-0472">Membrane</keyword>
<dbReference type="SUPFAM" id="SSF55874">
    <property type="entry name" value="ATPase domain of HSP90 chaperone/DNA topoisomerase II/histidine kinase"/>
    <property type="match status" value="1"/>
</dbReference>
<evidence type="ECO:0000313" key="13">
    <source>
        <dbReference type="Proteomes" id="UP000033115"/>
    </source>
</evidence>
<evidence type="ECO:0000256" key="4">
    <source>
        <dbReference type="ARBA" id="ARBA00022679"/>
    </source>
</evidence>
<dbReference type="Gene3D" id="3.30.565.10">
    <property type="entry name" value="Histidine kinase-like ATPase, C-terminal domain"/>
    <property type="match status" value="1"/>
</dbReference>
<dbReference type="RefSeq" id="WP_029163383.1">
    <property type="nucleotide sequence ID" value="NZ_CP009933.1"/>
</dbReference>
<keyword evidence="10" id="KW-1133">Transmembrane helix</keyword>
<keyword evidence="9" id="KW-0175">Coiled coil</keyword>
<feature type="transmembrane region" description="Helical" evidence="10">
    <location>
        <begin position="106"/>
        <end position="125"/>
    </location>
</feature>
<feature type="transmembrane region" description="Helical" evidence="10">
    <location>
        <begin position="31"/>
        <end position="50"/>
    </location>
</feature>
<dbReference type="Gene3D" id="1.20.5.1930">
    <property type="match status" value="1"/>
</dbReference>
<dbReference type="GO" id="GO:0046983">
    <property type="term" value="F:protein dimerization activity"/>
    <property type="evidence" value="ECO:0007669"/>
    <property type="project" value="InterPro"/>
</dbReference>
<comment type="catalytic activity">
    <reaction evidence="1">
        <text>ATP + protein L-histidine = ADP + protein N-phospho-L-histidine.</text>
        <dbReference type="EC" id="2.7.13.3"/>
    </reaction>
</comment>
<evidence type="ECO:0000256" key="10">
    <source>
        <dbReference type="SAM" id="Phobius"/>
    </source>
</evidence>
<dbReference type="InterPro" id="IPR050482">
    <property type="entry name" value="Sensor_HK_TwoCompSys"/>
</dbReference>
<feature type="domain" description="Signal transduction histidine kinase subgroup 3 dimerisation and phosphoacceptor" evidence="11">
    <location>
        <begin position="191"/>
        <end position="256"/>
    </location>
</feature>
<feature type="transmembrane region" description="Helical" evidence="10">
    <location>
        <begin position="7"/>
        <end position="25"/>
    </location>
</feature>
<evidence type="ECO:0000256" key="2">
    <source>
        <dbReference type="ARBA" id="ARBA00012438"/>
    </source>
</evidence>
<dbReference type="AlphaFoldDB" id="A0A0E3GPS3"/>
<dbReference type="KEGG" id="csq:CSCA_0196"/>
<dbReference type="GO" id="GO:0005524">
    <property type="term" value="F:ATP binding"/>
    <property type="evidence" value="ECO:0007669"/>
    <property type="project" value="UniProtKB-KW"/>
</dbReference>
<evidence type="ECO:0000256" key="9">
    <source>
        <dbReference type="SAM" id="Coils"/>
    </source>
</evidence>
<dbReference type="HOGENOM" id="CLU_000445_20_15_9"/>
<dbReference type="Proteomes" id="UP000033115">
    <property type="component" value="Chromosome"/>
</dbReference>
<feature type="transmembrane region" description="Helical" evidence="10">
    <location>
        <begin position="62"/>
        <end position="80"/>
    </location>
</feature>
<dbReference type="EC" id="2.7.13.3" evidence="2"/>
<evidence type="ECO:0000256" key="7">
    <source>
        <dbReference type="ARBA" id="ARBA00022840"/>
    </source>
</evidence>
<dbReference type="EMBL" id="CP009933">
    <property type="protein sequence ID" value="AKA67321.1"/>
    <property type="molecule type" value="Genomic_DNA"/>
</dbReference>
<evidence type="ECO:0000256" key="3">
    <source>
        <dbReference type="ARBA" id="ARBA00022553"/>
    </source>
</evidence>
<evidence type="ECO:0000256" key="5">
    <source>
        <dbReference type="ARBA" id="ARBA00022741"/>
    </source>
</evidence>
<keyword evidence="3" id="KW-0597">Phosphoprotein</keyword>
<dbReference type="InterPro" id="IPR011712">
    <property type="entry name" value="Sig_transdc_His_kin_sub3_dim/P"/>
</dbReference>
<keyword evidence="4" id="KW-0808">Transferase</keyword>
<evidence type="ECO:0000256" key="6">
    <source>
        <dbReference type="ARBA" id="ARBA00022777"/>
    </source>
</evidence>
<organism evidence="12 13">
    <name type="scientific">Clostridium scatologenes</name>
    <dbReference type="NCBI Taxonomy" id="1548"/>
    <lineage>
        <taxon>Bacteria</taxon>
        <taxon>Bacillati</taxon>
        <taxon>Bacillota</taxon>
        <taxon>Clostridia</taxon>
        <taxon>Eubacteriales</taxon>
        <taxon>Clostridiaceae</taxon>
        <taxon>Clostridium</taxon>
    </lineage>
</organism>
<feature type="transmembrane region" description="Helical" evidence="10">
    <location>
        <begin position="132"/>
        <end position="152"/>
    </location>
</feature>
<keyword evidence="13" id="KW-1185">Reference proteome</keyword>
<evidence type="ECO:0000313" key="12">
    <source>
        <dbReference type="EMBL" id="AKA67321.1"/>
    </source>
</evidence>
<protein>
    <recommendedName>
        <fullName evidence="2">histidine kinase</fullName>
        <ecNumber evidence="2">2.7.13.3</ecNumber>
    </recommendedName>
</protein>
<keyword evidence="5" id="KW-0547">Nucleotide-binding</keyword>
<evidence type="ECO:0000256" key="1">
    <source>
        <dbReference type="ARBA" id="ARBA00000085"/>
    </source>
</evidence>
<feature type="coiled-coil region" evidence="9">
    <location>
        <begin position="152"/>
        <end position="182"/>
    </location>
</feature>
<reference evidence="12 13" key="1">
    <citation type="journal article" date="2015" name="J. Biotechnol.">
        <title>Complete genome sequence of a malodorant-producing acetogen, Clostridium scatologenes ATCC 25775(T).</title>
        <authorList>
            <person name="Zhu Z."/>
            <person name="Guo T."/>
            <person name="Zheng H."/>
            <person name="Song T."/>
            <person name="Ouyang P."/>
            <person name="Xie J."/>
        </authorList>
    </citation>
    <scope>NUCLEOTIDE SEQUENCE [LARGE SCALE GENOMIC DNA]</scope>
    <source>
        <strain evidence="12 13">ATCC 25775</strain>
    </source>
</reference>
<evidence type="ECO:0000259" key="11">
    <source>
        <dbReference type="Pfam" id="PF07730"/>
    </source>
</evidence>
<sequence>MYILRKSWVVFKYLFLVLVFVDIHHGFNKKISIMILLFLFSTLIMINDYVRNKILNKSSKYKYVSLVFTICGAAVIKYFVRGLGPSGYIFFSLAELFGVKGKLLKIFFLIHGTSFFIVSILNIGIPNTIDKLSNVGMSIVSYFAVASIIYSIKMIQVEKEETKQLNEKLKLANIKLQEYSLRVEDLTISKERRRVAQELHDSLGHSLMALTMHLEFAKKVIDSKPDKVKVVLEKSEKIAKDSVNDLRKAVNALKEEREIEHLNEAIKNLIDNFEIAGGVKINFSGDMSIDNLDINIKNSIYKTIREALTNSIKHGKSTEININMIKSNEGINLIISNNGVGCDKIIKSNGLNGIENRISSLNGRVNYFSGKNSGFSIEANIPI</sequence>
<dbReference type="STRING" id="1548.CSCA_0196"/>
<dbReference type="CDD" id="cd16917">
    <property type="entry name" value="HATPase_UhpB-NarQ-NarX-like"/>
    <property type="match status" value="1"/>
</dbReference>
<dbReference type="Pfam" id="PF07730">
    <property type="entry name" value="HisKA_3"/>
    <property type="match status" value="1"/>
</dbReference>